<evidence type="ECO:0000256" key="1">
    <source>
        <dbReference type="SAM" id="MobiDB-lite"/>
    </source>
</evidence>
<organism evidence="2 3">
    <name type="scientific">Menidia menidia</name>
    <name type="common">Atlantic silverside</name>
    <dbReference type="NCBI Taxonomy" id="238744"/>
    <lineage>
        <taxon>Eukaryota</taxon>
        <taxon>Metazoa</taxon>
        <taxon>Chordata</taxon>
        <taxon>Craniata</taxon>
        <taxon>Vertebrata</taxon>
        <taxon>Euteleostomi</taxon>
        <taxon>Actinopterygii</taxon>
        <taxon>Neopterygii</taxon>
        <taxon>Teleostei</taxon>
        <taxon>Neoteleostei</taxon>
        <taxon>Acanthomorphata</taxon>
        <taxon>Ovalentaria</taxon>
        <taxon>Atherinomorphae</taxon>
        <taxon>Atheriniformes</taxon>
        <taxon>Atherinopsidae</taxon>
        <taxon>Menidiinae</taxon>
        <taxon>Menidia</taxon>
    </lineage>
</organism>
<keyword evidence="3" id="KW-1185">Reference proteome</keyword>
<proteinExistence type="predicted"/>
<name>A0A8S4BHQ1_9TELE</name>
<protein>
    <submittedName>
        <fullName evidence="2">(Atlantic silverside) hypothetical protein</fullName>
    </submittedName>
</protein>
<evidence type="ECO:0000313" key="2">
    <source>
        <dbReference type="EMBL" id="CAG5958504.1"/>
    </source>
</evidence>
<reference evidence="2" key="1">
    <citation type="submission" date="2021-05" db="EMBL/GenBank/DDBJ databases">
        <authorList>
            <person name="Tigano A."/>
        </authorList>
    </citation>
    <scope>NUCLEOTIDE SEQUENCE</scope>
</reference>
<feature type="region of interest" description="Disordered" evidence="1">
    <location>
        <begin position="1"/>
        <end position="21"/>
    </location>
</feature>
<evidence type="ECO:0000313" key="3">
    <source>
        <dbReference type="Proteomes" id="UP000677803"/>
    </source>
</evidence>
<dbReference type="Proteomes" id="UP000677803">
    <property type="component" value="Unassembled WGS sequence"/>
</dbReference>
<dbReference type="EMBL" id="CAJRST010022223">
    <property type="protein sequence ID" value="CAG5958504.1"/>
    <property type="molecule type" value="Genomic_DNA"/>
</dbReference>
<gene>
    <name evidence="2" type="ORF">MMEN_LOCUS15330</name>
</gene>
<dbReference type="AlphaFoldDB" id="A0A8S4BHQ1"/>
<comment type="caution">
    <text evidence="2">The sequence shown here is derived from an EMBL/GenBank/DDBJ whole genome shotgun (WGS) entry which is preliminary data.</text>
</comment>
<sequence>MAKLEPLPQPKPPQANQGNLRGQELERALSGQDLDFLGDLLACLLQGCYQRTDIREVSKYRRRQERSSFSARAAGNRKTAGFIGLDRPWHPGGGRSAPAFHSAALFIRTR</sequence>
<accession>A0A8S4BHQ1</accession>